<feature type="region of interest" description="Disordered" evidence="1">
    <location>
        <begin position="1"/>
        <end position="36"/>
    </location>
</feature>
<dbReference type="AlphaFoldDB" id="A0A6C0HQ22"/>
<accession>A0A6C0HQ22</accession>
<evidence type="ECO:0000313" key="2">
    <source>
        <dbReference type="EMBL" id="QHT82609.1"/>
    </source>
</evidence>
<sequence>MSSARANASARNRRAGGDMQPPQQMQGYPGQPMQQQQMQMPTKLSVSDAIALITLRLGRLEQIVQNMPVDGQMGVGSDGENIRIVDNEVFENMAQRLDALEAGQKELAMRKPVLNTASPAPVTQVVNNTVTKGLSESVEVLKAEMVQVKDLLLNLQGFTMQTNQRLSDIVFNGGEFVETLDDTDGIISGNVVEDSAQNHTANDLLLDPTSLEEFVANP</sequence>
<organism evidence="2">
    <name type="scientific">viral metagenome</name>
    <dbReference type="NCBI Taxonomy" id="1070528"/>
    <lineage>
        <taxon>unclassified sequences</taxon>
        <taxon>metagenomes</taxon>
        <taxon>organismal metagenomes</taxon>
    </lineage>
</organism>
<name>A0A6C0HQ22_9ZZZZ</name>
<feature type="compositionally biased region" description="Low complexity" evidence="1">
    <location>
        <begin position="1"/>
        <end position="10"/>
    </location>
</feature>
<proteinExistence type="predicted"/>
<reference evidence="2" key="1">
    <citation type="journal article" date="2020" name="Nature">
        <title>Giant virus diversity and host interactions through global metagenomics.</title>
        <authorList>
            <person name="Schulz F."/>
            <person name="Roux S."/>
            <person name="Paez-Espino D."/>
            <person name="Jungbluth S."/>
            <person name="Walsh D.A."/>
            <person name="Denef V.J."/>
            <person name="McMahon K.D."/>
            <person name="Konstantinidis K.T."/>
            <person name="Eloe-Fadrosh E.A."/>
            <person name="Kyrpides N.C."/>
            <person name="Woyke T."/>
        </authorList>
    </citation>
    <scope>NUCLEOTIDE SEQUENCE</scope>
    <source>
        <strain evidence="2">GVMAG-M-3300023184-165</strain>
    </source>
</reference>
<protein>
    <submittedName>
        <fullName evidence="2">Uncharacterized protein</fullName>
    </submittedName>
</protein>
<dbReference type="EMBL" id="MN740002">
    <property type="protein sequence ID" value="QHT82609.1"/>
    <property type="molecule type" value="Genomic_DNA"/>
</dbReference>
<feature type="compositionally biased region" description="Low complexity" evidence="1">
    <location>
        <begin position="19"/>
        <end position="36"/>
    </location>
</feature>
<evidence type="ECO:0000256" key="1">
    <source>
        <dbReference type="SAM" id="MobiDB-lite"/>
    </source>
</evidence>